<keyword evidence="1" id="KW-1133">Transmembrane helix</keyword>
<dbReference type="EMBL" id="CAJVCH010044826">
    <property type="protein sequence ID" value="CAG7717321.1"/>
    <property type="molecule type" value="Genomic_DNA"/>
</dbReference>
<sequence>AGPNPYSTGSNGDFQTNPFSRLVISVFVIVGATMLIINVLLIACFLKRRSKKRLTAASEQGSSKSATIEMYAPSSYNETVTAETLSSISEKSATYSHGETHEEYNV</sequence>
<evidence type="ECO:0000256" key="1">
    <source>
        <dbReference type="SAM" id="Phobius"/>
    </source>
</evidence>
<comment type="caution">
    <text evidence="2">The sequence shown here is derived from an EMBL/GenBank/DDBJ whole genome shotgun (WGS) entry which is preliminary data.</text>
</comment>
<accession>A0A8J2JB76</accession>
<dbReference type="OrthoDB" id="6689787at2759"/>
<name>A0A8J2JB76_9HEXA</name>
<keyword evidence="1" id="KW-0472">Membrane</keyword>
<organism evidence="2 3">
    <name type="scientific">Allacma fusca</name>
    <dbReference type="NCBI Taxonomy" id="39272"/>
    <lineage>
        <taxon>Eukaryota</taxon>
        <taxon>Metazoa</taxon>
        <taxon>Ecdysozoa</taxon>
        <taxon>Arthropoda</taxon>
        <taxon>Hexapoda</taxon>
        <taxon>Collembola</taxon>
        <taxon>Symphypleona</taxon>
        <taxon>Sminthuridae</taxon>
        <taxon>Allacma</taxon>
    </lineage>
</organism>
<keyword evidence="1" id="KW-0812">Transmembrane</keyword>
<evidence type="ECO:0000313" key="3">
    <source>
        <dbReference type="Proteomes" id="UP000708208"/>
    </source>
</evidence>
<evidence type="ECO:0000313" key="2">
    <source>
        <dbReference type="EMBL" id="CAG7717321.1"/>
    </source>
</evidence>
<feature type="transmembrane region" description="Helical" evidence="1">
    <location>
        <begin position="22"/>
        <end position="46"/>
    </location>
</feature>
<dbReference type="Proteomes" id="UP000708208">
    <property type="component" value="Unassembled WGS sequence"/>
</dbReference>
<dbReference type="AlphaFoldDB" id="A0A8J2JB76"/>
<feature type="non-terminal residue" evidence="2">
    <location>
        <position position="106"/>
    </location>
</feature>
<proteinExistence type="predicted"/>
<reference evidence="2" key="1">
    <citation type="submission" date="2021-06" db="EMBL/GenBank/DDBJ databases">
        <authorList>
            <person name="Hodson N. C."/>
            <person name="Mongue J. A."/>
            <person name="Jaron S. K."/>
        </authorList>
    </citation>
    <scope>NUCLEOTIDE SEQUENCE</scope>
</reference>
<protein>
    <submittedName>
        <fullName evidence="2">Uncharacterized protein</fullName>
    </submittedName>
</protein>
<gene>
    <name evidence="2" type="ORF">AFUS01_LOCUS6784</name>
</gene>
<feature type="non-terminal residue" evidence="2">
    <location>
        <position position="1"/>
    </location>
</feature>
<keyword evidence="3" id="KW-1185">Reference proteome</keyword>